<dbReference type="InterPro" id="IPR013783">
    <property type="entry name" value="Ig-like_fold"/>
</dbReference>
<proteinExistence type="inferred from homology"/>
<feature type="region of interest" description="Disordered" evidence="2">
    <location>
        <begin position="61"/>
        <end position="107"/>
    </location>
</feature>
<dbReference type="InterPro" id="IPR048869">
    <property type="entry name" value="OCRL-1_2_ASH"/>
</dbReference>
<feature type="domain" description="OCRL-1/2 ASH" evidence="3">
    <location>
        <begin position="195"/>
        <end position="272"/>
    </location>
</feature>
<name>A0ABQ7GU29_DUNSA</name>
<comment type="caution">
    <text evidence="5">The sequence shown here is derived from an EMBL/GenBank/DDBJ whole genome shotgun (WGS) entry which is preliminary data.</text>
</comment>
<dbReference type="Pfam" id="PF21310">
    <property type="entry name" value="OCRL-like_ASH"/>
    <property type="match status" value="1"/>
</dbReference>
<accession>A0ABQ7GU29</accession>
<evidence type="ECO:0000259" key="3">
    <source>
        <dbReference type="Pfam" id="PF21310"/>
    </source>
</evidence>
<gene>
    <name evidence="5" type="ORF">DUNSADRAFT_3375</name>
</gene>
<evidence type="ECO:0000256" key="1">
    <source>
        <dbReference type="ARBA" id="ARBA00010768"/>
    </source>
</evidence>
<dbReference type="InterPro" id="IPR000300">
    <property type="entry name" value="IPPc"/>
</dbReference>
<evidence type="ECO:0000313" key="6">
    <source>
        <dbReference type="Proteomes" id="UP000815325"/>
    </source>
</evidence>
<organism evidence="5 6">
    <name type="scientific">Dunaliella salina</name>
    <name type="common">Green alga</name>
    <name type="synonym">Protococcus salinus</name>
    <dbReference type="NCBI Taxonomy" id="3046"/>
    <lineage>
        <taxon>Eukaryota</taxon>
        <taxon>Viridiplantae</taxon>
        <taxon>Chlorophyta</taxon>
        <taxon>core chlorophytes</taxon>
        <taxon>Chlorophyceae</taxon>
        <taxon>CS clade</taxon>
        <taxon>Chlamydomonadales</taxon>
        <taxon>Dunaliellaceae</taxon>
        <taxon>Dunaliella</taxon>
    </lineage>
</organism>
<sequence length="352" mass="37613">MAVPPSRFVLGESDPTEKLSAVKEAASSKIEAAATAAMSGAEKAASAAAAAAKLAAANIPIRVGAEGEDDEGLPESLRESGEGAAQEAGKGSPAAKGSTEKKKREKRRTPAWCDRILWLSKQRKLHQLSYNRAELCASDHKPVAAAFLLQSKHFNRQKLERLLSAAFRSLDSLQDSMRPRCTLRPSAHICLGEPLVFREPRTFTVELYNEGCVDGAFHFVSGTLRLGQDALPPWLKVSPSEGTVAAGSSCPLKVTACVDVDAIPTLLSSGDQTKEPIGQPLPQTSARELDESRSLQRGDLGCWGPAALSGWGDDQGNGSKHAQLVPLDWITILRVVDGSDHFLSVIGSFRRP</sequence>
<evidence type="ECO:0000313" key="5">
    <source>
        <dbReference type="EMBL" id="KAF5838125.1"/>
    </source>
</evidence>
<dbReference type="EMBL" id="MU069590">
    <property type="protein sequence ID" value="KAF5838125.1"/>
    <property type="molecule type" value="Genomic_DNA"/>
</dbReference>
<dbReference type="PANTHER" id="PTHR11200">
    <property type="entry name" value="INOSITOL 5-PHOSPHATASE"/>
    <property type="match status" value="1"/>
</dbReference>
<dbReference type="Proteomes" id="UP000815325">
    <property type="component" value="Unassembled WGS sequence"/>
</dbReference>
<keyword evidence="6" id="KW-1185">Reference proteome</keyword>
<evidence type="ECO:0000259" key="4">
    <source>
        <dbReference type="Pfam" id="PF22669"/>
    </source>
</evidence>
<reference evidence="5" key="1">
    <citation type="submission" date="2017-08" db="EMBL/GenBank/DDBJ databases">
        <authorList>
            <person name="Polle J.E."/>
            <person name="Barry K."/>
            <person name="Cushman J."/>
            <person name="Schmutz J."/>
            <person name="Tran D."/>
            <person name="Hathwaick L.T."/>
            <person name="Yim W.C."/>
            <person name="Jenkins J."/>
            <person name="Mckie-Krisberg Z.M."/>
            <person name="Prochnik S."/>
            <person name="Lindquist E."/>
            <person name="Dockter R.B."/>
            <person name="Adam C."/>
            <person name="Molina H."/>
            <person name="Bunkerborg J."/>
            <person name="Jin E."/>
            <person name="Buchheim M."/>
            <person name="Magnuson J."/>
        </authorList>
    </citation>
    <scope>NUCLEOTIDE SEQUENCE</scope>
    <source>
        <strain evidence="5">CCAP 19/18</strain>
    </source>
</reference>
<dbReference type="Gene3D" id="2.60.40.10">
    <property type="entry name" value="Immunoglobulins"/>
    <property type="match status" value="1"/>
</dbReference>
<feature type="domain" description="Inositol polyphosphate-related phosphatase" evidence="4">
    <location>
        <begin position="97"/>
        <end position="145"/>
    </location>
</feature>
<evidence type="ECO:0000256" key="2">
    <source>
        <dbReference type="SAM" id="MobiDB-lite"/>
    </source>
</evidence>
<feature type="region of interest" description="Disordered" evidence="2">
    <location>
        <begin position="1"/>
        <end position="20"/>
    </location>
</feature>
<dbReference type="SUPFAM" id="SSF56219">
    <property type="entry name" value="DNase I-like"/>
    <property type="match status" value="1"/>
</dbReference>
<dbReference type="Gene3D" id="3.60.10.10">
    <property type="entry name" value="Endonuclease/exonuclease/phosphatase"/>
    <property type="match status" value="1"/>
</dbReference>
<dbReference type="InterPro" id="IPR046985">
    <property type="entry name" value="IP5"/>
</dbReference>
<dbReference type="Pfam" id="PF22669">
    <property type="entry name" value="Exo_endo_phos2"/>
    <property type="match status" value="1"/>
</dbReference>
<dbReference type="InterPro" id="IPR036691">
    <property type="entry name" value="Endo/exonu/phosph_ase_sf"/>
</dbReference>
<comment type="similarity">
    <text evidence="1">Belongs to the inositol polyphosphate 5-phosphatase family.</text>
</comment>
<protein>
    <submittedName>
        <fullName evidence="5">Uncharacterized protein</fullName>
    </submittedName>
</protein>